<dbReference type="EMBL" id="WPIN01000008">
    <property type="protein sequence ID" value="MVM32861.1"/>
    <property type="molecule type" value="Genomic_DNA"/>
</dbReference>
<sequence>MLLIYKSFRKSLATPTSKPKSGDTGILLADLWRLANTPAKTLEQAEQKQRLIKETLWLLNNSRIKKKRVAPTAMSTKPLCTVVLSDDLLTVLEGGLSRAIIDRLQRPDVVAPELMEDQDEDLYDFSVRERAIFRYQRAERFTLDKLLDIELLLSEGDGNFVGTLDELDLLSSWAEHELDFLTLTSIPFRRFRDIEGNLIYPPTIDKWLSELIVAIDMVDDVAKPMRFSIRKVPGFGWIFGRKKDKGLQVED</sequence>
<evidence type="ECO:0000313" key="2">
    <source>
        <dbReference type="Proteomes" id="UP000436006"/>
    </source>
</evidence>
<organism evidence="1 2">
    <name type="scientific">Spirosoma arboris</name>
    <dbReference type="NCBI Taxonomy" id="2682092"/>
    <lineage>
        <taxon>Bacteria</taxon>
        <taxon>Pseudomonadati</taxon>
        <taxon>Bacteroidota</taxon>
        <taxon>Cytophagia</taxon>
        <taxon>Cytophagales</taxon>
        <taxon>Cytophagaceae</taxon>
        <taxon>Spirosoma</taxon>
    </lineage>
</organism>
<accession>A0A7K1SGE7</accession>
<proteinExistence type="predicted"/>
<comment type="caution">
    <text evidence="1">The sequence shown here is derived from an EMBL/GenBank/DDBJ whole genome shotgun (WGS) entry which is preliminary data.</text>
</comment>
<keyword evidence="2" id="KW-1185">Reference proteome</keyword>
<gene>
    <name evidence="1" type="ORF">GO755_22670</name>
</gene>
<protein>
    <submittedName>
        <fullName evidence="1">Uncharacterized protein</fullName>
    </submittedName>
</protein>
<evidence type="ECO:0000313" key="1">
    <source>
        <dbReference type="EMBL" id="MVM32861.1"/>
    </source>
</evidence>
<name>A0A7K1SGE7_9BACT</name>
<reference evidence="1 2" key="1">
    <citation type="submission" date="2019-12" db="EMBL/GenBank/DDBJ databases">
        <title>Spirosoma sp. HMF4905 genome sequencing and assembly.</title>
        <authorList>
            <person name="Kang H."/>
            <person name="Cha I."/>
            <person name="Kim H."/>
            <person name="Joh K."/>
        </authorList>
    </citation>
    <scope>NUCLEOTIDE SEQUENCE [LARGE SCALE GENOMIC DNA]</scope>
    <source>
        <strain evidence="1 2">HMF4905</strain>
    </source>
</reference>
<dbReference type="AlphaFoldDB" id="A0A7K1SGE7"/>
<dbReference type="RefSeq" id="WP_157587564.1">
    <property type="nucleotide sequence ID" value="NZ_WPIN01000008.1"/>
</dbReference>
<dbReference type="Proteomes" id="UP000436006">
    <property type="component" value="Unassembled WGS sequence"/>
</dbReference>